<dbReference type="KEGG" id="cpyr:CYJ47_06430"/>
<evidence type="ECO:0000313" key="2">
    <source>
        <dbReference type="EMBL" id="WOT03487.1"/>
    </source>
</evidence>
<sequence length="220" mass="24391">MFCHHIGSNRCPPSYIAQHPQLGLCSQIHLSRSGVATLCGVGIAWHAGRGWGHGYPTNDANRLAIGIEPEGDGISAWPAEQLDAYYRCVAAILWFLGKRATPETCTSHWEYSYQAQGKWDPGAGNGRSGALMDMNVFRREVNKYIDNPPFNKETELSFDKIETRYRSRVNGSNIEMRPIDALLNADAHAFVARANTEDIKDLIVKGFDAINARLTALEAK</sequence>
<dbReference type="Gene3D" id="3.40.80.10">
    <property type="entry name" value="Peptidoglycan recognition protein-like"/>
    <property type="match status" value="1"/>
</dbReference>
<feature type="domain" description="N-acetylmuramoyl-L-alanine amidase" evidence="1">
    <location>
        <begin position="3"/>
        <end position="122"/>
    </location>
</feature>
<accession>A0AAF1BXI8</accession>
<dbReference type="AlphaFoldDB" id="A0AAF1BXI8"/>
<dbReference type="Proteomes" id="UP000234560">
    <property type="component" value="Chromosome"/>
</dbReference>
<dbReference type="InterPro" id="IPR036505">
    <property type="entry name" value="Amidase/PGRP_sf"/>
</dbReference>
<gene>
    <name evidence="2" type="ORF">CYJ47_06430</name>
</gene>
<dbReference type="SUPFAM" id="SSF55846">
    <property type="entry name" value="N-acetylmuramoyl-L-alanine amidase-like"/>
    <property type="match status" value="1"/>
</dbReference>
<proteinExistence type="predicted"/>
<protein>
    <submittedName>
        <fullName evidence="2">N-acetylmuramoyl-L-alanine amidase</fullName>
    </submittedName>
</protein>
<dbReference type="GO" id="GO:0009253">
    <property type="term" value="P:peptidoglycan catabolic process"/>
    <property type="evidence" value="ECO:0007669"/>
    <property type="project" value="InterPro"/>
</dbReference>
<reference evidence="2" key="2">
    <citation type="submission" date="2023-10" db="EMBL/GenBank/DDBJ databases">
        <authorList>
            <person name="Choi B."/>
        </authorList>
    </citation>
    <scope>NUCLEOTIDE SEQUENCE</scope>
    <source>
        <strain evidence="2">UMB0763</strain>
    </source>
</reference>
<dbReference type="InterPro" id="IPR002502">
    <property type="entry name" value="Amidase_domain"/>
</dbReference>
<evidence type="ECO:0000313" key="3">
    <source>
        <dbReference type="Proteomes" id="UP000234560"/>
    </source>
</evidence>
<dbReference type="GO" id="GO:0008745">
    <property type="term" value="F:N-acetylmuramoyl-L-alanine amidase activity"/>
    <property type="evidence" value="ECO:0007669"/>
    <property type="project" value="InterPro"/>
</dbReference>
<reference evidence="2" key="1">
    <citation type="submission" date="2017-12" db="EMBL/GenBank/DDBJ databases">
        <authorList>
            <person name="Thomas-White K."/>
            <person name="Wolfe A.J."/>
        </authorList>
    </citation>
    <scope>NUCLEOTIDE SEQUENCE</scope>
    <source>
        <strain evidence="2">UMB0763</strain>
    </source>
</reference>
<evidence type="ECO:0000259" key="1">
    <source>
        <dbReference type="Pfam" id="PF01510"/>
    </source>
</evidence>
<organism evidence="2 3">
    <name type="scientific">Corynebacterium pyruviciproducens</name>
    <dbReference type="NCBI Taxonomy" id="598660"/>
    <lineage>
        <taxon>Bacteria</taxon>
        <taxon>Bacillati</taxon>
        <taxon>Actinomycetota</taxon>
        <taxon>Actinomycetes</taxon>
        <taxon>Mycobacteriales</taxon>
        <taxon>Corynebacteriaceae</taxon>
        <taxon>Corynebacterium</taxon>
    </lineage>
</organism>
<dbReference type="EMBL" id="CP136958">
    <property type="protein sequence ID" value="WOT03487.1"/>
    <property type="molecule type" value="Genomic_DNA"/>
</dbReference>
<dbReference type="Pfam" id="PF01510">
    <property type="entry name" value="Amidase_2"/>
    <property type="match status" value="1"/>
</dbReference>
<name>A0AAF1BXI8_9CORY</name>